<gene>
    <name evidence="1" type="ORF">EGH73_11575</name>
</gene>
<comment type="caution">
    <text evidence="1">The sequence shown here is derived from an EMBL/GenBank/DDBJ whole genome shotgun (WGS) entry which is preliminary data.</text>
</comment>
<dbReference type="Proteomes" id="UP000267623">
    <property type="component" value="Unassembled WGS sequence"/>
</dbReference>
<organism evidence="1 2">
    <name type="scientific">Epilithonimonas hominis</name>
    <dbReference type="NCBI Taxonomy" id="420404"/>
    <lineage>
        <taxon>Bacteria</taxon>
        <taxon>Pseudomonadati</taxon>
        <taxon>Bacteroidota</taxon>
        <taxon>Flavobacteriia</taxon>
        <taxon>Flavobacteriales</taxon>
        <taxon>Weeksellaceae</taxon>
        <taxon>Chryseobacterium group</taxon>
        <taxon>Epilithonimonas</taxon>
    </lineage>
</organism>
<dbReference type="EMBL" id="RJTU01000072">
    <property type="protein sequence ID" value="ROI12407.1"/>
    <property type="molecule type" value="Genomic_DNA"/>
</dbReference>
<protein>
    <submittedName>
        <fullName evidence="1">Uncharacterized protein</fullName>
    </submittedName>
</protein>
<reference evidence="2" key="1">
    <citation type="submission" date="2018-11" db="EMBL/GenBank/DDBJ databases">
        <title>Proposal to divide the Flavobacteriaceae and reorganize its genera based on Amino Acid Identity values calculated from whole genome sequences.</title>
        <authorList>
            <person name="Nicholson A.C."/>
            <person name="Gulvik C.A."/>
            <person name="Whitney A.M."/>
            <person name="Humrighouse B.W."/>
            <person name="Bell M."/>
            <person name="Holmes B."/>
            <person name="Steigerwalt A."/>
            <person name="Villarma A."/>
            <person name="Sheth M."/>
            <person name="Batra D."/>
            <person name="Pryor J."/>
            <person name="Bernardet J.-F."/>
            <person name="Hugo C."/>
            <person name="Kampfer P."/>
            <person name="Newman J."/>
            <person name="Mcquiston J."/>
        </authorList>
    </citation>
    <scope>NUCLEOTIDE SEQUENCE [LARGE SCALE GENOMIC DNA]</scope>
    <source>
        <strain evidence="2">DSM 22165</strain>
    </source>
</reference>
<dbReference type="RefSeq" id="WP_123281970.1">
    <property type="nucleotide sequence ID" value="NZ_RJTU01000072.1"/>
</dbReference>
<dbReference type="AlphaFoldDB" id="A0A3N0X4W2"/>
<evidence type="ECO:0000313" key="2">
    <source>
        <dbReference type="Proteomes" id="UP000267623"/>
    </source>
</evidence>
<proteinExistence type="predicted"/>
<name>A0A3N0X4W2_9FLAO</name>
<evidence type="ECO:0000313" key="1">
    <source>
        <dbReference type="EMBL" id="ROI12407.1"/>
    </source>
</evidence>
<accession>A0A3N0X4W2</accession>
<sequence length="296" mass="33766">MVGTLIWRFREALAVILGKKKTFSDKKPISKKSLSIENLTEYKIDNQETKVFLESISIEFLFCEFGENRVNAGGSEFNLKNRLEPSLSTIRHYFPNAKFTVYSDFDLEIEGVHLKKVTSPVPEKEHPRYLYRTADYFKFKSLAESQADFRCVVDSDMFVVSPDIYSLIYLTKTFGFCAPYTPRNLLKRDMENSLDAGKITDESNGFGHSYNQSPMTLWKDSEKGKAFFEKCCEIMIKEPSRASLVMWKSAADTQSSPYLLPAEFCVCGDDVGIGNEVMLHVGHTQVADYYNVKLKG</sequence>